<name>A0AAD1TLC5_PELCU</name>
<reference evidence="2" key="1">
    <citation type="submission" date="2022-03" db="EMBL/GenBank/DDBJ databases">
        <authorList>
            <person name="Alioto T."/>
            <person name="Alioto T."/>
            <person name="Gomez Garrido J."/>
        </authorList>
    </citation>
    <scope>NUCLEOTIDE SEQUENCE</scope>
</reference>
<protein>
    <submittedName>
        <fullName evidence="2">Phosphatase 1 regulatory subunit 36 isoform X1</fullName>
    </submittedName>
</protein>
<dbReference type="Pfam" id="PF14895">
    <property type="entry name" value="PPPI_inhib"/>
    <property type="match status" value="1"/>
</dbReference>
<dbReference type="GO" id="GO:0019902">
    <property type="term" value="F:phosphatase binding"/>
    <property type="evidence" value="ECO:0007669"/>
    <property type="project" value="InterPro"/>
</dbReference>
<evidence type="ECO:0000313" key="3">
    <source>
        <dbReference type="Proteomes" id="UP001295444"/>
    </source>
</evidence>
<organism evidence="2 3">
    <name type="scientific">Pelobates cultripes</name>
    <name type="common">Western spadefoot toad</name>
    <dbReference type="NCBI Taxonomy" id="61616"/>
    <lineage>
        <taxon>Eukaryota</taxon>
        <taxon>Metazoa</taxon>
        <taxon>Chordata</taxon>
        <taxon>Craniata</taxon>
        <taxon>Vertebrata</taxon>
        <taxon>Euteleostomi</taxon>
        <taxon>Amphibia</taxon>
        <taxon>Batrachia</taxon>
        <taxon>Anura</taxon>
        <taxon>Pelobatoidea</taxon>
        <taxon>Pelobatidae</taxon>
        <taxon>Pelobates</taxon>
    </lineage>
</organism>
<evidence type="ECO:0000256" key="1">
    <source>
        <dbReference type="SAM" id="MobiDB-lite"/>
    </source>
</evidence>
<accession>A0AAD1TLC5</accession>
<dbReference type="PANTHER" id="PTHR21055:SF3">
    <property type="entry name" value="PROTEIN PHOSPHATASE 1 REGULATORY SUBUNIT 36"/>
    <property type="match status" value="1"/>
</dbReference>
<sequence>MDPIAKPIPGHWYWREDTNTLEFSSSNGAADARERARRARTIHFQEHETKAQDRVPTHSLNVMAGSKSSKTSFAGSITKSPKHTRKLDREHITLEDVKYVAISLLKEDGVYSNSFSEAIRSQHLDEFLMALLSYLSCYLEKQAIERKPKPLLPNLNVVERKAMAAISSRTELALKHFAQTYCALVLGLELTHQHHMACGKSKGSTSKSDRMFYEFLYGFCIYVAWVVFRRKELSLIQTEIGRILRSNTFNPALRAKNVPDPQSRVLSVEDKKLRKSTTYALNRRDNPRRPAIQSIITQRSPLLASLMPTLKEQSQYLFQQHGLHPKGPSAPTDNLGIFFNPVIHQIGILGEPRKNFNPYTLVPLGIEEDEDPEIRPKKSTASFYSRSHSSRHSNGRPGTGRQSTVISRATTEAAYSDVDDVTSE</sequence>
<dbReference type="PANTHER" id="PTHR21055">
    <property type="entry name" value="PROTEIN PHOSPHATASE 1 REGULATORY SUBUNIT 36"/>
    <property type="match status" value="1"/>
</dbReference>
<gene>
    <name evidence="2" type="ORF">PECUL_23A052596</name>
</gene>
<dbReference type="EMBL" id="OW240924">
    <property type="protein sequence ID" value="CAH2328681.1"/>
    <property type="molecule type" value="Genomic_DNA"/>
</dbReference>
<feature type="compositionally biased region" description="Polar residues" evidence="1">
    <location>
        <begin position="400"/>
        <end position="410"/>
    </location>
</feature>
<feature type="region of interest" description="Disordered" evidence="1">
    <location>
        <begin position="370"/>
        <end position="424"/>
    </location>
</feature>
<evidence type="ECO:0000313" key="2">
    <source>
        <dbReference type="EMBL" id="CAH2328681.1"/>
    </source>
</evidence>
<dbReference type="InterPro" id="IPR026142">
    <property type="entry name" value="Pro_pase_1_reg_su_36"/>
</dbReference>
<keyword evidence="3" id="KW-1185">Reference proteome</keyword>
<proteinExistence type="predicted"/>
<dbReference type="AlphaFoldDB" id="A0AAD1TLC5"/>
<dbReference type="Proteomes" id="UP001295444">
    <property type="component" value="Chromosome 13"/>
</dbReference>